<dbReference type="KEGG" id="mhu:Mhun_1771"/>
<dbReference type="EnsemblBacteria" id="ABD41492">
    <property type="protein sequence ID" value="ABD41492"/>
    <property type="gene ID" value="Mhun_1771"/>
</dbReference>
<evidence type="ECO:0000256" key="1">
    <source>
        <dbReference type="ARBA" id="ARBA00010148"/>
    </source>
</evidence>
<dbReference type="Proteomes" id="UP000001941">
    <property type="component" value="Chromosome"/>
</dbReference>
<accession>Q2FQE7</accession>
<dbReference type="Pfam" id="PF01990">
    <property type="entry name" value="ATP-synt_F"/>
    <property type="match status" value="1"/>
</dbReference>
<dbReference type="GO" id="GO:0046961">
    <property type="term" value="F:proton-transporting ATPase activity, rotational mechanism"/>
    <property type="evidence" value="ECO:0007669"/>
    <property type="project" value="InterPro"/>
</dbReference>
<keyword evidence="3" id="KW-0406">Ion transport</keyword>
<sequence>MKVALLASRRMVMGFLLGGVHRGYVCEDAEASRAHLDACLKDSDIGIILVTRTVASMIPDRIHDIKSSSDLIPVISVIPDVPEPGPFCTG</sequence>
<keyword evidence="2" id="KW-0813">Transport</keyword>
<evidence type="ECO:0000313" key="4">
    <source>
        <dbReference type="EMBL" id="ABD41492.1"/>
    </source>
</evidence>
<dbReference type="HOGENOM" id="CLU_135754_2_0_2"/>
<dbReference type="STRING" id="323259.Mhun_1771"/>
<dbReference type="SUPFAM" id="SSF159468">
    <property type="entry name" value="AtpF-like"/>
    <property type="match status" value="1"/>
</dbReference>
<dbReference type="InterPro" id="IPR036906">
    <property type="entry name" value="ATPase_V1_fsu_sf"/>
</dbReference>
<evidence type="ECO:0000313" key="5">
    <source>
        <dbReference type="Proteomes" id="UP000001941"/>
    </source>
</evidence>
<dbReference type="Gene3D" id="3.40.50.10580">
    <property type="entry name" value="ATPase, V1 complex, subunit F"/>
    <property type="match status" value="1"/>
</dbReference>
<evidence type="ECO:0000256" key="3">
    <source>
        <dbReference type="ARBA" id="ARBA00023065"/>
    </source>
</evidence>
<dbReference type="AlphaFoldDB" id="Q2FQE7"/>
<keyword evidence="5" id="KW-1185">Reference proteome</keyword>
<dbReference type="InterPro" id="IPR008218">
    <property type="entry name" value="ATPase_V1-cplx_f_g_su"/>
</dbReference>
<name>Q2FQE7_METHJ</name>
<reference evidence="5" key="1">
    <citation type="journal article" date="2016" name="Stand. Genomic Sci.">
        <title>Complete genome sequence of Methanospirillum hungatei type strain JF1.</title>
        <authorList>
            <person name="Gunsalus R.P."/>
            <person name="Cook L.E."/>
            <person name="Crable B."/>
            <person name="Rohlin L."/>
            <person name="McDonald E."/>
            <person name="Mouttaki H."/>
            <person name="Sieber J.R."/>
            <person name="Poweleit N."/>
            <person name="Zhou H."/>
            <person name="Lapidus A.L."/>
            <person name="Daligault H.E."/>
            <person name="Land M."/>
            <person name="Gilna P."/>
            <person name="Ivanova N."/>
            <person name="Kyrpides N."/>
            <person name="Culley D.E."/>
            <person name="McInerney M.J."/>
        </authorList>
    </citation>
    <scope>NUCLEOTIDE SEQUENCE [LARGE SCALE GENOMIC DNA]</scope>
    <source>
        <strain evidence="5">ATCC 27890 / DSM 864 / NBRC 100397 / JF-1</strain>
    </source>
</reference>
<gene>
    <name evidence="4" type="ordered locus">Mhun_1771</name>
</gene>
<dbReference type="EMBL" id="CP000254">
    <property type="protein sequence ID" value="ABD41492.1"/>
    <property type="molecule type" value="Genomic_DNA"/>
</dbReference>
<dbReference type="RefSeq" id="WP_011448756.1">
    <property type="nucleotide sequence ID" value="NC_007796.1"/>
</dbReference>
<evidence type="ECO:0000256" key="2">
    <source>
        <dbReference type="ARBA" id="ARBA00022448"/>
    </source>
</evidence>
<proteinExistence type="inferred from homology"/>
<dbReference type="InParanoid" id="Q2FQE7"/>
<dbReference type="GeneID" id="3924745"/>
<dbReference type="eggNOG" id="arCOG04102">
    <property type="taxonomic scope" value="Archaea"/>
</dbReference>
<organism evidence="4 5">
    <name type="scientific">Methanospirillum hungatei JF-1 (strain ATCC 27890 / DSM 864 / NBRC 100397 / JF-1)</name>
    <dbReference type="NCBI Taxonomy" id="323259"/>
    <lineage>
        <taxon>Archaea</taxon>
        <taxon>Methanobacteriati</taxon>
        <taxon>Methanobacteriota</taxon>
        <taxon>Stenosarchaea group</taxon>
        <taxon>Methanomicrobia</taxon>
        <taxon>Methanomicrobiales</taxon>
        <taxon>Methanospirillaceae</taxon>
        <taxon>Methanospirillum</taxon>
    </lineage>
</organism>
<dbReference type="OrthoDB" id="24971at2157"/>
<comment type="similarity">
    <text evidence="1">Belongs to the V-ATPase F subunit family.</text>
</comment>
<protein>
    <submittedName>
        <fullName evidence="4">Vacuolar H+-transporting two-sector ATPase, F subunit</fullName>
    </submittedName>
</protein>